<evidence type="ECO:0000313" key="1">
    <source>
        <dbReference type="EMBL" id="SFI34427.1"/>
    </source>
</evidence>
<organism evidence="1 2">
    <name type="scientific">Planctomicrobium piriforme</name>
    <dbReference type="NCBI Taxonomy" id="1576369"/>
    <lineage>
        <taxon>Bacteria</taxon>
        <taxon>Pseudomonadati</taxon>
        <taxon>Planctomycetota</taxon>
        <taxon>Planctomycetia</taxon>
        <taxon>Planctomycetales</taxon>
        <taxon>Planctomycetaceae</taxon>
        <taxon>Planctomicrobium</taxon>
    </lineage>
</organism>
<evidence type="ECO:0000313" key="2">
    <source>
        <dbReference type="Proteomes" id="UP000199518"/>
    </source>
</evidence>
<dbReference type="Proteomes" id="UP000199518">
    <property type="component" value="Unassembled WGS sequence"/>
</dbReference>
<reference evidence="2" key="1">
    <citation type="submission" date="2016-10" db="EMBL/GenBank/DDBJ databases">
        <authorList>
            <person name="Varghese N."/>
            <person name="Submissions S."/>
        </authorList>
    </citation>
    <scope>NUCLEOTIDE SEQUENCE [LARGE SCALE GENOMIC DNA]</scope>
    <source>
        <strain evidence="2">DSM 26348</strain>
    </source>
</reference>
<dbReference type="STRING" id="1576369.SAMN05421753_10840"/>
<sequence>MTEPHFQFLPKHAKHLDGIRFAAQQPKISYEWLSGALVWSDEIMPATPNKAIVALRPVWAYRTSLILNEPRPSLLPYWERALQLFPNWVGFRPERRLPSPKLLQIYHRGNDDMNRTLDTLLDEE</sequence>
<dbReference type="EMBL" id="FOQD01000008">
    <property type="protein sequence ID" value="SFI34427.1"/>
    <property type="molecule type" value="Genomic_DNA"/>
</dbReference>
<name>A0A1I3HFS3_9PLAN</name>
<dbReference type="AlphaFoldDB" id="A0A1I3HFS3"/>
<protein>
    <submittedName>
        <fullName evidence="1">Uncharacterized protein</fullName>
    </submittedName>
</protein>
<accession>A0A1I3HFS3</accession>
<gene>
    <name evidence="1" type="ORF">SAMN05421753_10840</name>
</gene>
<proteinExistence type="predicted"/>
<keyword evidence="2" id="KW-1185">Reference proteome</keyword>